<dbReference type="EMBL" id="UIVT01000003">
    <property type="protein sequence ID" value="SVP93942.1"/>
    <property type="molecule type" value="Genomic_DNA"/>
</dbReference>
<keyword evidence="2" id="KW-0472">Membrane</keyword>
<reference evidence="4" key="1">
    <citation type="submission" date="2018-07" db="EMBL/GenBank/DDBJ databases">
        <authorList>
            <person name="Quirk P.G."/>
            <person name="Krulwich T.A."/>
        </authorList>
    </citation>
    <scope>NUCLEOTIDE SEQUENCE</scope>
    <source>
        <strain evidence="4">Anand</strain>
    </source>
</reference>
<keyword evidence="2" id="KW-1133">Transmembrane helix</keyword>
<organism evidence="4">
    <name type="scientific">Theileria annulata</name>
    <dbReference type="NCBI Taxonomy" id="5874"/>
    <lineage>
        <taxon>Eukaryota</taxon>
        <taxon>Sar</taxon>
        <taxon>Alveolata</taxon>
        <taxon>Apicomplexa</taxon>
        <taxon>Aconoidasida</taxon>
        <taxon>Piroplasmida</taxon>
        <taxon>Theileriidae</taxon>
        <taxon>Theileria</taxon>
    </lineage>
</organism>
<feature type="region of interest" description="Disordered" evidence="1">
    <location>
        <begin position="135"/>
        <end position="160"/>
    </location>
</feature>
<feature type="transmembrane region" description="Helical" evidence="2">
    <location>
        <begin position="546"/>
        <end position="573"/>
    </location>
</feature>
<feature type="transmembrane region" description="Helical" evidence="2">
    <location>
        <begin position="463"/>
        <end position="482"/>
    </location>
</feature>
<gene>
    <name evidence="5" type="ORF">TAT_000293700</name>
    <name evidence="4" type="ORF">TAV_000293800</name>
</gene>
<accession>A0A3B0NF18</accession>
<protein>
    <recommendedName>
        <fullName evidence="6">Tpr-related protein family member</fullName>
    </recommendedName>
</protein>
<keyword evidence="2" id="KW-0812">Transmembrane</keyword>
<evidence type="ECO:0000256" key="3">
    <source>
        <dbReference type="SAM" id="SignalP"/>
    </source>
</evidence>
<evidence type="ECO:0000256" key="1">
    <source>
        <dbReference type="SAM" id="MobiDB-lite"/>
    </source>
</evidence>
<name>A0A3B0NF18_THEAN</name>
<feature type="region of interest" description="Disordered" evidence="1">
    <location>
        <begin position="692"/>
        <end position="721"/>
    </location>
</feature>
<evidence type="ECO:0000256" key="2">
    <source>
        <dbReference type="SAM" id="Phobius"/>
    </source>
</evidence>
<feature type="chain" id="PRO_5033367016" description="Tpr-related protein family member" evidence="3">
    <location>
        <begin position="19"/>
        <end position="739"/>
    </location>
</feature>
<evidence type="ECO:0000313" key="4">
    <source>
        <dbReference type="EMBL" id="SVP93138.1"/>
    </source>
</evidence>
<feature type="transmembrane region" description="Helical" evidence="2">
    <location>
        <begin position="64"/>
        <end position="84"/>
    </location>
</feature>
<dbReference type="VEuPathDB" id="PiroplasmaDB:TA18395"/>
<feature type="compositionally biased region" description="Basic and acidic residues" evidence="1">
    <location>
        <begin position="135"/>
        <end position="144"/>
    </location>
</feature>
<evidence type="ECO:0008006" key="6">
    <source>
        <dbReference type="Google" id="ProtNLM"/>
    </source>
</evidence>
<keyword evidence="3" id="KW-0732">Signal</keyword>
<feature type="transmembrane region" description="Helical" evidence="2">
    <location>
        <begin position="594"/>
        <end position="617"/>
    </location>
</feature>
<dbReference type="EMBL" id="UIVS01000003">
    <property type="protein sequence ID" value="SVP93138.1"/>
    <property type="molecule type" value="Genomic_DNA"/>
</dbReference>
<dbReference type="AlphaFoldDB" id="A0A3B0NF18"/>
<feature type="signal peptide" evidence="3">
    <location>
        <begin position="1"/>
        <end position="18"/>
    </location>
</feature>
<evidence type="ECO:0000313" key="5">
    <source>
        <dbReference type="EMBL" id="SVP93942.1"/>
    </source>
</evidence>
<proteinExistence type="predicted"/>
<dbReference type="VEuPathDB" id="PiroplasmaDB:TA04820"/>
<sequence length="739" mass="77621">MHYFGLLIATFFPPVIVATLIRVKDTTAYSPKTQHTFGPEGFPGWTKSFPYGTDGTQKTANASFYHAFDILIVIKISLAVIFIYSIQYTLNRTGGANEFKSTGTITITVGATNFKDLGSAGTKVDITGISGSIKKYKDKEKPPDDNNITEIGGSGINENLPEGTKLEIDATGSISDPDISGSEVTIKGDLTVNSEGKALGSSALTLGGDDGLSGSITPTGDSTNVTIKGGSSSNITLRGNALNALLSLTKNTVTLSGGASTFRSSASITVTRTAGNANFKELPVDSQGLQITGITGSIKNSDGSELKTGTQLKVDTKLEIEAKGTLSANTASGAVTAPVKLTGTIVVTSDNVAIGTPLEFGGGPGRSGVTGTLTLESNAAIKSSSSNLTITSGAYGTLKTAGDTTSSSFTIGAADPRVPANATGGAETLELNNEDSFTKYWHLLPPNNYTPNDIPYWTSISPILMVLLIATIFPPIIVATLIRVEATQPYSPKSEINTQHEVVKQHHLEVGDTITKLTQTTTPHLIPIIPTDEHAILPVQLVDDYLIVYIDIWVAIIISFVAAVVWTVGYGVYKDGTGADGELKHIFTYGFTPGINPSMVSTLLIVLVGMELAYGYFRDTQKENVITYHNTKGTENTVDPPNVVVSNPTALNPGDLTPENIESITVIDSKGKSTTYTKDQATPGAHVLTIKKEGGEGTEGPTATFKKGDPAPDKGAPNTITLTTTDRKTITITGITDTP</sequence>